<dbReference type="SUPFAM" id="SSF55729">
    <property type="entry name" value="Acyl-CoA N-acyltransferases (Nat)"/>
    <property type="match status" value="1"/>
</dbReference>
<dbReference type="PANTHER" id="PTHR43334">
    <property type="entry name" value="ACETATE--COA LIGASE [ADP-FORMING]"/>
    <property type="match status" value="1"/>
</dbReference>
<dbReference type="AlphaFoldDB" id="A0A160TCI6"/>
<accession>A0A160TCI6</accession>
<keyword evidence="3" id="KW-0067">ATP-binding</keyword>
<dbReference type="InterPro" id="IPR016181">
    <property type="entry name" value="Acyl_CoA_acyltransferase"/>
</dbReference>
<dbReference type="Gene3D" id="3.30.1490.20">
    <property type="entry name" value="ATP-grasp fold, A domain"/>
    <property type="match status" value="1"/>
</dbReference>
<dbReference type="Pfam" id="PF13549">
    <property type="entry name" value="ATP-grasp_5"/>
    <property type="match status" value="1"/>
</dbReference>
<keyword evidence="1" id="KW-0436">Ligase</keyword>
<dbReference type="InterPro" id="IPR016102">
    <property type="entry name" value="Succinyl-CoA_synth-like"/>
</dbReference>
<dbReference type="InterPro" id="IPR036291">
    <property type="entry name" value="NAD(P)-bd_dom_sf"/>
</dbReference>
<evidence type="ECO:0000256" key="3">
    <source>
        <dbReference type="ARBA" id="ARBA00022840"/>
    </source>
</evidence>
<dbReference type="SMART" id="SM00881">
    <property type="entry name" value="CoA_binding"/>
    <property type="match status" value="1"/>
</dbReference>
<dbReference type="CDD" id="cd04301">
    <property type="entry name" value="NAT_SF"/>
    <property type="match status" value="1"/>
</dbReference>
<keyword evidence="2" id="KW-0547">Nucleotide-binding</keyword>
<dbReference type="SUPFAM" id="SSF52210">
    <property type="entry name" value="Succinyl-CoA synthetase domains"/>
    <property type="match status" value="2"/>
</dbReference>
<proteinExistence type="predicted"/>
<protein>
    <submittedName>
        <fullName evidence="5">Protein acetyltransferase</fullName>
    </submittedName>
</protein>
<dbReference type="Pfam" id="PF13607">
    <property type="entry name" value="Succ_CoA_lig"/>
    <property type="match status" value="1"/>
</dbReference>
<dbReference type="PROSITE" id="PS51186">
    <property type="entry name" value="GNAT"/>
    <property type="match status" value="1"/>
</dbReference>
<dbReference type="SUPFAM" id="SSF51735">
    <property type="entry name" value="NAD(P)-binding Rossmann-fold domains"/>
    <property type="match status" value="1"/>
</dbReference>
<reference evidence="5" key="1">
    <citation type="submission" date="2015-10" db="EMBL/GenBank/DDBJ databases">
        <authorList>
            <person name="Gilbert D.G."/>
        </authorList>
    </citation>
    <scope>NUCLEOTIDE SEQUENCE</scope>
</reference>
<feature type="domain" description="N-acetyltransferase" evidence="4">
    <location>
        <begin position="739"/>
        <end position="888"/>
    </location>
</feature>
<dbReference type="InterPro" id="IPR032875">
    <property type="entry name" value="Succ_CoA_lig_flav_dom"/>
</dbReference>
<organism evidence="5">
    <name type="scientific">hydrothermal vent metagenome</name>
    <dbReference type="NCBI Taxonomy" id="652676"/>
    <lineage>
        <taxon>unclassified sequences</taxon>
        <taxon>metagenomes</taxon>
        <taxon>ecological metagenomes</taxon>
    </lineage>
</organism>
<dbReference type="GO" id="GO:0016874">
    <property type="term" value="F:ligase activity"/>
    <property type="evidence" value="ECO:0007669"/>
    <property type="project" value="UniProtKB-KW"/>
</dbReference>
<dbReference type="Gene3D" id="3.30.470.20">
    <property type="entry name" value="ATP-grasp fold, B domain"/>
    <property type="match status" value="1"/>
</dbReference>
<evidence type="ECO:0000256" key="1">
    <source>
        <dbReference type="ARBA" id="ARBA00022598"/>
    </source>
</evidence>
<evidence type="ECO:0000313" key="5">
    <source>
        <dbReference type="EMBL" id="CUS41601.1"/>
    </source>
</evidence>
<dbReference type="Pfam" id="PF00583">
    <property type="entry name" value="Acetyltransf_1"/>
    <property type="match status" value="1"/>
</dbReference>
<dbReference type="GO" id="GO:0016747">
    <property type="term" value="F:acyltransferase activity, transferring groups other than amino-acyl groups"/>
    <property type="evidence" value="ECO:0007669"/>
    <property type="project" value="InterPro"/>
</dbReference>
<dbReference type="SUPFAM" id="SSF56059">
    <property type="entry name" value="Glutathione synthetase ATP-binding domain-like"/>
    <property type="match status" value="1"/>
</dbReference>
<dbReference type="Gene3D" id="3.40.50.720">
    <property type="entry name" value="NAD(P)-binding Rossmann-like Domain"/>
    <property type="match status" value="1"/>
</dbReference>
<dbReference type="EMBL" id="CZQC01000048">
    <property type="protein sequence ID" value="CUS41601.1"/>
    <property type="molecule type" value="Genomic_DNA"/>
</dbReference>
<dbReference type="Gene3D" id="3.40.50.261">
    <property type="entry name" value="Succinyl-CoA synthetase domains"/>
    <property type="match status" value="2"/>
</dbReference>
<evidence type="ECO:0000256" key="2">
    <source>
        <dbReference type="ARBA" id="ARBA00022741"/>
    </source>
</evidence>
<dbReference type="GO" id="GO:0005524">
    <property type="term" value="F:ATP binding"/>
    <property type="evidence" value="ECO:0007669"/>
    <property type="project" value="UniProtKB-KW"/>
</dbReference>
<dbReference type="InterPro" id="IPR000182">
    <property type="entry name" value="GNAT_dom"/>
</dbReference>
<dbReference type="InterPro" id="IPR051538">
    <property type="entry name" value="Acyl-CoA_Synth/Transferase"/>
</dbReference>
<dbReference type="Pfam" id="PF13380">
    <property type="entry name" value="CoA_binding_2"/>
    <property type="match status" value="1"/>
</dbReference>
<keyword evidence="5" id="KW-0808">Transferase</keyword>
<dbReference type="InterPro" id="IPR003781">
    <property type="entry name" value="CoA-bd"/>
</dbReference>
<dbReference type="Gene3D" id="3.40.630.30">
    <property type="match status" value="1"/>
</dbReference>
<dbReference type="InterPro" id="IPR013815">
    <property type="entry name" value="ATP_grasp_subdomain_1"/>
</dbReference>
<evidence type="ECO:0000259" key="4">
    <source>
        <dbReference type="PROSITE" id="PS51186"/>
    </source>
</evidence>
<sequence length="904" mass="100743">MGTRSLEYFFQPQTIAVIGGSERPGSLGGAIVRNLLAGQFPGKILPVNTRGYPTVYGIPAVSRISQLDVVPDLAIICTPAETVPKVIKQLHALGVGAAMLLTGGIARTRSWQFRPSSDRLNEVIHRTRMRILGPDCIGMVIPQRNLNASFLHVPVRPGHIAYVGQSGTLASGVMDWAYSRNIGFSHVVTLGKSQDVTLPDLIDYITQESTVRTLLIQLDEIRSGKALLRALRAASRHKLVLAVKSNRFQDSPLNSIATPKGLRRRDDLIDEVLARAGVLRVNATDELFDCVDALSRRRESFGPRLAIIANGRGPAILGMDRLLYDKGQLAQLSSETRAHLRGILPQYVKADNPILLNPELKPQQLSAVASALLRDRQVDAVLVIYIPSLGSDPLANAQALVEVASASNKTVLTSWMGEYSVETARDCFDKHGIPTFETPDNAIKSYMYMVQHQRTQELLRQTPESLEIPVSAQHNEVDREILACHKPGDFLQPSYAYKLLSSYGFACADNLYKTNLDELISASGQIEGPWVLRVHHRNYLYPFAYGDNPRERLRSVVRDIRDPADIAPAARKLEAAIEKTFPESPVLGYTLQTMHRALDNLQFSIGIGRDSEIGPYLFFGGGGTTADILVDRQVGLPPLNANLAEKLIRRSHFYEVLQERSENPERELLTLERWLVALSHIALNHPWLAGLEVNAIRQQVGRFRVIGVAAEVGVAVKSAILPYPKELEQQYTSGTSREYLIRPIRGEDEPLLNAFYHRLSAESLRLRFFSARRQFDHKELARLTQIDYDREMAFVALNGDAMYGVVRVWIDPDDVAAEFSVIIDDNCRGEGLGRRLMAGIIEYLTTRGVLQIYGTVLPENAGMLKLAERLGFSQKLNSRDGVMEIAKELNPLRHGWQRKRIYPM</sequence>
<name>A0A160TCI6_9ZZZZ</name>
<dbReference type="PANTHER" id="PTHR43334:SF1">
    <property type="entry name" value="3-HYDROXYPROPIONATE--COA LIGASE [ADP-FORMING]"/>
    <property type="match status" value="1"/>
</dbReference>
<gene>
    <name evidence="5" type="ORF">MGWOODY_Tha1675</name>
</gene>